<proteinExistence type="predicted"/>
<protein>
    <recommendedName>
        <fullName evidence="4">Lipoprotein</fullName>
    </recommendedName>
</protein>
<dbReference type="Proteomes" id="UP000248584">
    <property type="component" value="Unassembled WGS sequence"/>
</dbReference>
<sequence length="189" mass="21699">MKQLNKVLLVILLIGCTSCLGDQKSNAIENSEDEYEQLQKTLALQEAEAEKITECLCNDFPTDLIMKYNTDAKRVEIERVELVPEKLAHCKIKLFYGDKEYEYWEGQVSAWVPKTDQPFFQYNPERNASLYHKVDGIGEKAVFISNTYQLLILKDGIMHSIVPPNRGRTTNTGKENKEIALELAAYYQL</sequence>
<gene>
    <name evidence="2" type="ORF">LX97_01341</name>
</gene>
<evidence type="ECO:0000256" key="1">
    <source>
        <dbReference type="SAM" id="Coils"/>
    </source>
</evidence>
<keyword evidence="3" id="KW-1185">Reference proteome</keyword>
<name>A0ABX5Q2V7_9FLAO</name>
<accession>A0ABX5Q2V7</accession>
<evidence type="ECO:0008006" key="4">
    <source>
        <dbReference type="Google" id="ProtNLM"/>
    </source>
</evidence>
<evidence type="ECO:0000313" key="2">
    <source>
        <dbReference type="EMBL" id="PZX44330.1"/>
    </source>
</evidence>
<dbReference type="EMBL" id="QKZR01000001">
    <property type="protein sequence ID" value="PZX44330.1"/>
    <property type="molecule type" value="Genomic_DNA"/>
</dbReference>
<evidence type="ECO:0000313" key="3">
    <source>
        <dbReference type="Proteomes" id="UP000248584"/>
    </source>
</evidence>
<reference evidence="2 3" key="1">
    <citation type="submission" date="2018-06" db="EMBL/GenBank/DDBJ databases">
        <title>Genomic Encyclopedia of Archaeal and Bacterial Type Strains, Phase II (KMG-II): from individual species to whole genera.</title>
        <authorList>
            <person name="Goeker M."/>
        </authorList>
    </citation>
    <scope>NUCLEOTIDE SEQUENCE [LARGE SCALE GENOMIC DNA]</scope>
    <source>
        <strain evidence="2 3">DSM 17205</strain>
    </source>
</reference>
<organism evidence="2 3">
    <name type="scientific">Nonlabens dokdonensis</name>
    <dbReference type="NCBI Taxonomy" id="328515"/>
    <lineage>
        <taxon>Bacteria</taxon>
        <taxon>Pseudomonadati</taxon>
        <taxon>Bacteroidota</taxon>
        <taxon>Flavobacteriia</taxon>
        <taxon>Flavobacteriales</taxon>
        <taxon>Flavobacteriaceae</taxon>
        <taxon>Nonlabens</taxon>
    </lineage>
</organism>
<dbReference type="RefSeq" id="WP_015362178.1">
    <property type="nucleotide sequence ID" value="NZ_QKZR01000001.1"/>
</dbReference>
<feature type="coiled-coil region" evidence="1">
    <location>
        <begin position="21"/>
        <end position="55"/>
    </location>
</feature>
<keyword evidence="1" id="KW-0175">Coiled coil</keyword>
<comment type="caution">
    <text evidence="2">The sequence shown here is derived from an EMBL/GenBank/DDBJ whole genome shotgun (WGS) entry which is preliminary data.</text>
</comment>